<dbReference type="EMBL" id="BBIO01000020">
    <property type="protein sequence ID" value="GAK46529.1"/>
    <property type="molecule type" value="Genomic_DNA"/>
</dbReference>
<comment type="caution">
    <text evidence="2">The sequence shown here is derived from an EMBL/GenBank/DDBJ whole genome shotgun (WGS) entry which is preliminary data.</text>
</comment>
<proteinExistence type="predicted"/>
<gene>
    <name evidence="2" type="ORF">M2A_3028</name>
</gene>
<accession>A0A081BER1</accession>
<dbReference type="Proteomes" id="UP000028702">
    <property type="component" value="Unassembled WGS sequence"/>
</dbReference>
<feature type="domain" description="DUF4167" evidence="1">
    <location>
        <begin position="8"/>
        <end position="44"/>
    </location>
</feature>
<evidence type="ECO:0000259" key="1">
    <source>
        <dbReference type="Pfam" id="PF13763"/>
    </source>
</evidence>
<organism evidence="2 3">
    <name type="scientific">Tepidicaulis marinus</name>
    <dbReference type="NCBI Taxonomy" id="1333998"/>
    <lineage>
        <taxon>Bacteria</taxon>
        <taxon>Pseudomonadati</taxon>
        <taxon>Pseudomonadota</taxon>
        <taxon>Alphaproteobacteria</taxon>
        <taxon>Hyphomicrobiales</taxon>
        <taxon>Parvibaculaceae</taxon>
        <taxon>Tepidicaulis</taxon>
    </lineage>
</organism>
<name>A0A081BER1_9HYPH</name>
<sequence length="46" mass="5511">MAGWKKRFDHYTALAKEYGISNDRVAQENSYQHAEHYFRLMNAQPH</sequence>
<evidence type="ECO:0000313" key="2">
    <source>
        <dbReference type="EMBL" id="GAK46529.1"/>
    </source>
</evidence>
<dbReference type="AlphaFoldDB" id="A0A081BER1"/>
<reference evidence="2 3" key="1">
    <citation type="submission" date="2014-07" db="EMBL/GenBank/DDBJ databases">
        <title>Tepidicaulis marinum gen. nov., sp. nov., a novel marine bacterium denitrifying nitrate to nitrous oxide strictly under microaerobic conditions.</title>
        <authorList>
            <person name="Takeuchi M."/>
            <person name="Yamagishi T."/>
            <person name="Kamagata Y."/>
            <person name="Oshima K."/>
            <person name="Hattori M."/>
            <person name="Katayama T."/>
            <person name="Hanada S."/>
            <person name="Tamaki H."/>
            <person name="Marumo K."/>
            <person name="Maeda H."/>
            <person name="Nedachi M."/>
            <person name="Iwasaki W."/>
            <person name="Suwa Y."/>
            <person name="Sakata S."/>
        </authorList>
    </citation>
    <scope>NUCLEOTIDE SEQUENCE [LARGE SCALE GENOMIC DNA]</scope>
    <source>
        <strain evidence="2 3">MA2</strain>
    </source>
</reference>
<protein>
    <submittedName>
        <fullName evidence="2">Conserved protein</fullName>
    </submittedName>
</protein>
<dbReference type="InterPro" id="IPR025430">
    <property type="entry name" value="DUF4167"/>
</dbReference>
<evidence type="ECO:0000313" key="3">
    <source>
        <dbReference type="Proteomes" id="UP000028702"/>
    </source>
</evidence>
<keyword evidence="3" id="KW-1185">Reference proteome</keyword>
<dbReference type="Pfam" id="PF13763">
    <property type="entry name" value="DUF4167"/>
    <property type="match status" value="1"/>
</dbReference>